<evidence type="ECO:0000313" key="2">
    <source>
        <dbReference type="Proteomes" id="UP001220962"/>
    </source>
</evidence>
<gene>
    <name evidence="1" type="ORF">PUW23_03990</name>
</gene>
<organism evidence="1 2">
    <name type="scientific">Paenibacillus urinalis</name>
    <dbReference type="NCBI Taxonomy" id="521520"/>
    <lineage>
        <taxon>Bacteria</taxon>
        <taxon>Bacillati</taxon>
        <taxon>Bacillota</taxon>
        <taxon>Bacilli</taxon>
        <taxon>Bacillales</taxon>
        <taxon>Paenibacillaceae</taxon>
        <taxon>Paenibacillus</taxon>
    </lineage>
</organism>
<dbReference type="EMBL" id="CP118101">
    <property type="protein sequence ID" value="WDH83414.1"/>
    <property type="molecule type" value="Genomic_DNA"/>
</dbReference>
<dbReference type="Proteomes" id="UP001220962">
    <property type="component" value="Chromosome"/>
</dbReference>
<dbReference type="RefSeq" id="WP_076312390.1">
    <property type="nucleotide sequence ID" value="NZ_CP118101.1"/>
</dbReference>
<dbReference type="AlphaFoldDB" id="A0AAX3N406"/>
<accession>A0AAX3N406</accession>
<sequence>MFYYDVRCYNCKNTFRVYEGSQKYKQAKERKDKLFCCEDCADKIRIEAIMNFMREMNR</sequence>
<proteinExistence type="predicted"/>
<reference evidence="1" key="1">
    <citation type="submission" date="2023-02" db="EMBL/GenBank/DDBJ databases">
        <title>Pathogen: clinical or host-associated sample.</title>
        <authorList>
            <person name="Hergert J."/>
            <person name="Casey R."/>
            <person name="Wagner J."/>
            <person name="Young E.L."/>
            <person name="Oakeson K.F."/>
        </authorList>
    </citation>
    <scope>NUCLEOTIDE SEQUENCE</scope>
    <source>
        <strain evidence="1">2022CK-00830</strain>
    </source>
</reference>
<evidence type="ECO:0000313" key="1">
    <source>
        <dbReference type="EMBL" id="WDH83414.1"/>
    </source>
</evidence>
<protein>
    <submittedName>
        <fullName evidence="1">DUF2197 domain-containing protein</fullName>
    </submittedName>
</protein>
<name>A0AAX3N406_9BACL</name>